<evidence type="ECO:0000313" key="6">
    <source>
        <dbReference type="Proteomes" id="UP000472271"/>
    </source>
</evidence>
<dbReference type="Ensembl" id="ENSSORT00005025803.1">
    <property type="protein sequence ID" value="ENSSORP00005025048.1"/>
    <property type="gene ID" value="ENSSORG00005012071.1"/>
</dbReference>
<keyword evidence="1" id="KW-0694">RNA-binding</keyword>
<dbReference type="GO" id="GO:0030719">
    <property type="term" value="P:P granule organization"/>
    <property type="evidence" value="ECO:0007669"/>
    <property type="project" value="TreeGrafter"/>
</dbReference>
<evidence type="ECO:0000259" key="4">
    <source>
        <dbReference type="PROSITE" id="PS50304"/>
    </source>
</evidence>
<dbReference type="Pfam" id="PF00567">
    <property type="entry name" value="TUDOR"/>
    <property type="match status" value="1"/>
</dbReference>
<dbReference type="SUPFAM" id="SSF54791">
    <property type="entry name" value="Eukaryotic type KH-domain (KH-domain type I)"/>
    <property type="match status" value="1"/>
</dbReference>
<dbReference type="SMART" id="SM00322">
    <property type="entry name" value="KH"/>
    <property type="match status" value="1"/>
</dbReference>
<keyword evidence="3" id="KW-0812">Transmembrane</keyword>
<reference evidence="5" key="2">
    <citation type="submission" date="2025-08" db="UniProtKB">
        <authorList>
            <consortium name="Ensembl"/>
        </authorList>
    </citation>
    <scope>IDENTIFICATION</scope>
</reference>
<dbReference type="Gene3D" id="3.30.1370.10">
    <property type="entry name" value="K Homology domain, type 1"/>
    <property type="match status" value="1"/>
</dbReference>
<feature type="transmembrane region" description="Helical" evidence="3">
    <location>
        <begin position="17"/>
        <end position="35"/>
    </location>
</feature>
<dbReference type="GO" id="GO:0003723">
    <property type="term" value="F:RNA binding"/>
    <property type="evidence" value="ECO:0007669"/>
    <property type="project" value="UniProtKB-UniRule"/>
</dbReference>
<dbReference type="GO" id="GO:0005739">
    <property type="term" value="C:mitochondrion"/>
    <property type="evidence" value="ECO:0007669"/>
    <property type="project" value="UniProtKB-ARBA"/>
</dbReference>
<dbReference type="PANTHER" id="PTHR22948:SF18">
    <property type="entry name" value="TUDOR AND KH DOMAIN-CONTAINING PROTEIN"/>
    <property type="match status" value="1"/>
</dbReference>
<keyword evidence="6" id="KW-1185">Reference proteome</keyword>
<dbReference type="InterPro" id="IPR036612">
    <property type="entry name" value="KH_dom_type_1_sf"/>
</dbReference>
<keyword evidence="3" id="KW-0472">Membrane</keyword>
<sequence>MDAVKEGHKTTMSSGKMVALAAGLSVGATVGYMVYRHISSTSNSQGPDFEVSKMTLPVEVYRNISRCQAKFLDMVTQKSGARVQVLSDSDSDSSGCKTAVCFLLQGSKEQVLLARCVLENLVIDCEPASEVLEVPQTAFGRIIGRGGESLKQITRTTGAKVNCSKEKTQGPGAKGSITITGSRQEVKQAKELILEKVREDMLVRTKITQSSALRKKRCTTAVESLKLAKSEETEVPLGLNNNNNSTFPQAEKNGPIHANGTAGESQPVSDKTDDLQSINTESNEEESVSTDSLSEISKFEIPSPDLSFQPDEHLECLRFCIREPNHFWIQILGGVTPHIVVGDIVAAPYQDHGTWNRARVVGALASGLLVLYYVDFGDNGELPRDSLRRMRSDFLSLPFQAIECNLAGVRPKGEVWTEEALDEFDRLTYCALWRPLQAKLCSYSHSEISSWPSVKLYDSSEGKTVDIGEELVRLGHATSFQEAVNGKTEGDDVIGASSELSLSCISLSGESSQKEVRHRVMQIVS</sequence>
<name>A0A673A8N0_9TELE</name>
<protein>
    <submittedName>
        <fullName evidence="5">Tudor and KH domain containing</fullName>
    </submittedName>
</protein>
<dbReference type="AlphaFoldDB" id="A0A673A8N0"/>
<dbReference type="InterPro" id="IPR050621">
    <property type="entry name" value="Tudor_domain_containing"/>
</dbReference>
<dbReference type="PROSITE" id="PS50084">
    <property type="entry name" value="KH_TYPE_1"/>
    <property type="match status" value="1"/>
</dbReference>
<feature type="compositionally biased region" description="Polar residues" evidence="2">
    <location>
        <begin position="239"/>
        <end position="248"/>
    </location>
</feature>
<gene>
    <name evidence="5" type="primary">tdrkh</name>
</gene>
<dbReference type="SMART" id="SM00333">
    <property type="entry name" value="TUDOR"/>
    <property type="match status" value="1"/>
</dbReference>
<dbReference type="Pfam" id="PF00013">
    <property type="entry name" value="KH_1"/>
    <property type="match status" value="1"/>
</dbReference>
<evidence type="ECO:0000256" key="1">
    <source>
        <dbReference type="PROSITE-ProRule" id="PRU00117"/>
    </source>
</evidence>
<dbReference type="InterPro" id="IPR002999">
    <property type="entry name" value="Tudor"/>
</dbReference>
<dbReference type="Gene3D" id="2.30.30.140">
    <property type="match status" value="1"/>
</dbReference>
<dbReference type="Gene3D" id="2.40.50.90">
    <property type="match status" value="1"/>
</dbReference>
<dbReference type="PANTHER" id="PTHR22948">
    <property type="entry name" value="TUDOR DOMAIN CONTAINING PROTEIN"/>
    <property type="match status" value="1"/>
</dbReference>
<dbReference type="GO" id="GO:0034587">
    <property type="term" value="P:piRNA processing"/>
    <property type="evidence" value="ECO:0007669"/>
    <property type="project" value="TreeGrafter"/>
</dbReference>
<dbReference type="SUPFAM" id="SSF63748">
    <property type="entry name" value="Tudor/PWWP/MBT"/>
    <property type="match status" value="1"/>
</dbReference>
<evidence type="ECO:0000256" key="2">
    <source>
        <dbReference type="SAM" id="MobiDB-lite"/>
    </source>
</evidence>
<dbReference type="InParanoid" id="A0A673A8N0"/>
<dbReference type="GO" id="GO:0007283">
    <property type="term" value="P:spermatogenesis"/>
    <property type="evidence" value="ECO:0007669"/>
    <property type="project" value="TreeGrafter"/>
</dbReference>
<evidence type="ECO:0000313" key="5">
    <source>
        <dbReference type="Ensembl" id="ENSSORP00005025048.1"/>
    </source>
</evidence>
<dbReference type="GO" id="GO:0043186">
    <property type="term" value="C:P granule"/>
    <property type="evidence" value="ECO:0007669"/>
    <property type="project" value="TreeGrafter"/>
</dbReference>
<feature type="domain" description="Tudor" evidence="4">
    <location>
        <begin position="338"/>
        <end position="397"/>
    </location>
</feature>
<feature type="region of interest" description="Disordered" evidence="2">
    <location>
        <begin position="231"/>
        <end position="294"/>
    </location>
</feature>
<dbReference type="InterPro" id="IPR004087">
    <property type="entry name" value="KH_dom"/>
</dbReference>
<dbReference type="Proteomes" id="UP000472271">
    <property type="component" value="Chromosome 19"/>
</dbReference>
<accession>A0A673A8N0</accession>
<dbReference type="InterPro" id="IPR004088">
    <property type="entry name" value="KH_dom_type_1"/>
</dbReference>
<dbReference type="PROSITE" id="PS50304">
    <property type="entry name" value="TUDOR"/>
    <property type="match status" value="1"/>
</dbReference>
<proteinExistence type="predicted"/>
<organism evidence="5 6">
    <name type="scientific">Sphaeramia orbicularis</name>
    <name type="common">orbiculate cardinalfish</name>
    <dbReference type="NCBI Taxonomy" id="375764"/>
    <lineage>
        <taxon>Eukaryota</taxon>
        <taxon>Metazoa</taxon>
        <taxon>Chordata</taxon>
        <taxon>Craniata</taxon>
        <taxon>Vertebrata</taxon>
        <taxon>Euteleostomi</taxon>
        <taxon>Actinopterygii</taxon>
        <taxon>Neopterygii</taxon>
        <taxon>Teleostei</taxon>
        <taxon>Neoteleostei</taxon>
        <taxon>Acanthomorphata</taxon>
        <taxon>Gobiaria</taxon>
        <taxon>Kurtiformes</taxon>
        <taxon>Apogonoidei</taxon>
        <taxon>Apogonidae</taxon>
        <taxon>Apogoninae</taxon>
        <taxon>Sphaeramia</taxon>
    </lineage>
</organism>
<reference evidence="5" key="3">
    <citation type="submission" date="2025-09" db="UniProtKB">
        <authorList>
            <consortium name="Ensembl"/>
        </authorList>
    </citation>
    <scope>IDENTIFICATION</scope>
</reference>
<keyword evidence="3" id="KW-1133">Transmembrane helix</keyword>
<reference evidence="5" key="1">
    <citation type="submission" date="2019-06" db="EMBL/GenBank/DDBJ databases">
        <authorList>
            <consortium name="Wellcome Sanger Institute Data Sharing"/>
        </authorList>
    </citation>
    <scope>NUCLEOTIDE SEQUENCE [LARGE SCALE GENOMIC DNA]</scope>
</reference>
<evidence type="ECO:0000256" key="3">
    <source>
        <dbReference type="SAM" id="Phobius"/>
    </source>
</evidence>
<dbReference type="InterPro" id="IPR035437">
    <property type="entry name" value="SNase_OB-fold_sf"/>
</dbReference>